<evidence type="ECO:0000256" key="2">
    <source>
        <dbReference type="ARBA" id="ARBA00004162"/>
    </source>
</evidence>
<keyword evidence="8" id="KW-1003">Cell membrane</keyword>
<evidence type="ECO:0000256" key="3">
    <source>
        <dbReference type="ARBA" id="ARBA00004927"/>
    </source>
</evidence>
<evidence type="ECO:0000313" key="20">
    <source>
        <dbReference type="EMBL" id="SQI35701.1"/>
    </source>
</evidence>
<evidence type="ECO:0000256" key="4">
    <source>
        <dbReference type="ARBA" id="ARBA00005189"/>
    </source>
</evidence>
<name>A0A2X4U9T3_9GAMM</name>
<evidence type="ECO:0000256" key="1">
    <source>
        <dbReference type="ARBA" id="ARBA00001007"/>
    </source>
</evidence>
<comment type="similarity">
    <text evidence="5">Belongs to the Cdh family.</text>
</comment>
<evidence type="ECO:0000256" key="17">
    <source>
        <dbReference type="ARBA" id="ARBA00032888"/>
    </source>
</evidence>
<protein>
    <recommendedName>
        <fullName evidence="7">CDP-diacylglycerol pyrophosphatase</fullName>
        <ecNumber evidence="6">3.6.1.26</ecNumber>
    </recommendedName>
    <alternativeName>
        <fullName evidence="17">CDP-diacylglycerol phosphatidylhydrolase</fullName>
    </alternativeName>
    <alternativeName>
        <fullName evidence="18">CDP-diglyceride hydrolase</fullName>
    </alternativeName>
</protein>
<dbReference type="EMBL" id="LS483470">
    <property type="protein sequence ID" value="SQI35701.1"/>
    <property type="molecule type" value="Genomic_DNA"/>
</dbReference>
<dbReference type="GO" id="GO:0008654">
    <property type="term" value="P:phospholipid biosynthetic process"/>
    <property type="evidence" value="ECO:0007669"/>
    <property type="project" value="UniProtKB-KW"/>
</dbReference>
<dbReference type="UniPathway" id="UPA00609">
    <property type="reaction ID" value="UER00664"/>
</dbReference>
<evidence type="ECO:0000256" key="5">
    <source>
        <dbReference type="ARBA" id="ARBA00006435"/>
    </source>
</evidence>
<dbReference type="Gene3D" id="3.30.428.30">
    <property type="entry name" value="HIT family - CDH-like"/>
    <property type="match status" value="1"/>
</dbReference>
<dbReference type="PIRSF" id="PIRSF001273">
    <property type="entry name" value="CDH"/>
    <property type="match status" value="1"/>
</dbReference>
<dbReference type="KEGG" id="lri:NCTC12151_00514"/>
<evidence type="ECO:0000256" key="14">
    <source>
        <dbReference type="ARBA" id="ARBA00023136"/>
    </source>
</evidence>
<keyword evidence="12 19" id="KW-1133">Transmembrane helix</keyword>
<evidence type="ECO:0000256" key="13">
    <source>
        <dbReference type="ARBA" id="ARBA00023098"/>
    </source>
</evidence>
<dbReference type="EC" id="3.6.1.26" evidence="6"/>
<evidence type="ECO:0000256" key="6">
    <source>
        <dbReference type="ARBA" id="ARBA00012375"/>
    </source>
</evidence>
<keyword evidence="15" id="KW-0594">Phospholipid biosynthesis</keyword>
<evidence type="ECO:0000256" key="10">
    <source>
        <dbReference type="ARBA" id="ARBA00022692"/>
    </source>
</evidence>
<dbReference type="GO" id="GO:0046342">
    <property type="term" value="P:CDP-diacylglycerol catabolic process"/>
    <property type="evidence" value="ECO:0007669"/>
    <property type="project" value="UniProtKB-UniPathway"/>
</dbReference>
<sequence length="271" mass="30831">MKKRKTRLNWVVCLIVFIGAVAISLAALWGWRYIHSDELWNIVNGECVPHAKVQENANASCVSVVLTPDEEHGYTVFKDRKGPLHFLLIPTVKIEGLESPVLQQPETTHYFLKAWQARGYLAQASDRPVARNMVSLTVNSAYARSQEQLHIHIACIRPEIKAQLDSQIERFSEQWMPVEYGLNGSHYLARTLTESQFQEMSPFRRMAKELPGAAEEMSKYGIALVAYSDLDNRPMYLLMVNRMDALSLNPGYTGDIQDYQCDLLKTTRVLG</sequence>
<keyword evidence="11 20" id="KW-0378">Hydrolase</keyword>
<proteinExistence type="inferred from homology"/>
<evidence type="ECO:0000256" key="15">
    <source>
        <dbReference type="ARBA" id="ARBA00023209"/>
    </source>
</evidence>
<dbReference type="GO" id="GO:0008715">
    <property type="term" value="F:CDP-diacylglycerol diphosphatase activity"/>
    <property type="evidence" value="ECO:0007669"/>
    <property type="project" value="UniProtKB-EC"/>
</dbReference>
<evidence type="ECO:0000256" key="16">
    <source>
        <dbReference type="ARBA" id="ARBA00023264"/>
    </source>
</evidence>
<dbReference type="Proteomes" id="UP000249005">
    <property type="component" value="Chromosome 1"/>
</dbReference>
<accession>A0A2X4U9T3</accession>
<comment type="pathway">
    <text evidence="4">Lipid metabolism.</text>
</comment>
<evidence type="ECO:0000256" key="8">
    <source>
        <dbReference type="ARBA" id="ARBA00022475"/>
    </source>
</evidence>
<dbReference type="GO" id="GO:0005886">
    <property type="term" value="C:plasma membrane"/>
    <property type="evidence" value="ECO:0007669"/>
    <property type="project" value="UniProtKB-SubCell"/>
</dbReference>
<evidence type="ECO:0000256" key="11">
    <source>
        <dbReference type="ARBA" id="ARBA00022801"/>
    </source>
</evidence>
<dbReference type="Pfam" id="PF02611">
    <property type="entry name" value="CDH"/>
    <property type="match status" value="1"/>
</dbReference>
<dbReference type="SUPFAM" id="SSF54197">
    <property type="entry name" value="HIT-like"/>
    <property type="match status" value="1"/>
</dbReference>
<comment type="pathway">
    <text evidence="3">Phospholipid metabolism; CDP-diacylglycerol degradation; phosphatidate from CDP-diacylglycerol: step 1/1.</text>
</comment>
<organism evidence="20 21">
    <name type="scientific">Leminorella richardii</name>
    <dbReference type="NCBI Taxonomy" id="158841"/>
    <lineage>
        <taxon>Bacteria</taxon>
        <taxon>Pseudomonadati</taxon>
        <taxon>Pseudomonadota</taxon>
        <taxon>Gammaproteobacteria</taxon>
        <taxon>Enterobacterales</taxon>
        <taxon>Budviciaceae</taxon>
        <taxon>Leminorella</taxon>
    </lineage>
</organism>
<keyword evidence="9" id="KW-0444">Lipid biosynthesis</keyword>
<keyword evidence="13" id="KW-0443">Lipid metabolism</keyword>
<dbReference type="AlphaFoldDB" id="A0A2X4U9T3"/>
<evidence type="ECO:0000256" key="12">
    <source>
        <dbReference type="ARBA" id="ARBA00022989"/>
    </source>
</evidence>
<evidence type="ECO:0000256" key="9">
    <source>
        <dbReference type="ARBA" id="ARBA00022516"/>
    </source>
</evidence>
<keyword evidence="10 19" id="KW-0812">Transmembrane</keyword>
<evidence type="ECO:0000256" key="18">
    <source>
        <dbReference type="ARBA" id="ARBA00032892"/>
    </source>
</evidence>
<comment type="subcellular location">
    <subcellularLocation>
        <location evidence="2">Cell membrane</location>
        <topology evidence="2">Single-pass membrane protein</topology>
    </subcellularLocation>
</comment>
<dbReference type="InterPro" id="IPR036265">
    <property type="entry name" value="HIT-like_sf"/>
</dbReference>
<keyword evidence="14 19" id="KW-0472">Membrane</keyword>
<gene>
    <name evidence="20" type="primary">cdh</name>
    <name evidence="20" type="ORF">NCTC12151_00514</name>
</gene>
<reference evidence="20 21" key="1">
    <citation type="submission" date="2018-06" db="EMBL/GenBank/DDBJ databases">
        <authorList>
            <consortium name="Pathogen Informatics"/>
            <person name="Doyle S."/>
        </authorList>
    </citation>
    <scope>NUCLEOTIDE SEQUENCE [LARGE SCALE GENOMIC DNA]</scope>
    <source>
        <strain evidence="20 21">NCTC12151</strain>
    </source>
</reference>
<keyword evidence="16" id="KW-1208">Phospholipid metabolism</keyword>
<keyword evidence="21" id="KW-1185">Reference proteome</keyword>
<evidence type="ECO:0000256" key="7">
    <source>
        <dbReference type="ARBA" id="ARBA00019608"/>
    </source>
</evidence>
<evidence type="ECO:0000313" key="21">
    <source>
        <dbReference type="Proteomes" id="UP000249005"/>
    </source>
</evidence>
<dbReference type="InterPro" id="IPR003763">
    <property type="entry name" value="CDP-diacylglyc_Pase"/>
</dbReference>
<feature type="transmembrane region" description="Helical" evidence="19">
    <location>
        <begin position="7"/>
        <end position="31"/>
    </location>
</feature>
<dbReference type="RefSeq" id="WP_111739161.1">
    <property type="nucleotide sequence ID" value="NZ_LR698987.1"/>
</dbReference>
<dbReference type="OrthoDB" id="481399at2"/>
<evidence type="ECO:0000256" key="19">
    <source>
        <dbReference type="SAM" id="Phobius"/>
    </source>
</evidence>
<comment type="catalytic activity">
    <reaction evidence="1">
        <text>a CDP-1,2-diacyl-sn-glycerol + H2O = a 1,2-diacyl-sn-glycero-3-phosphate + CMP + 2 H(+)</text>
        <dbReference type="Rhea" id="RHEA:15221"/>
        <dbReference type="ChEBI" id="CHEBI:15377"/>
        <dbReference type="ChEBI" id="CHEBI:15378"/>
        <dbReference type="ChEBI" id="CHEBI:58332"/>
        <dbReference type="ChEBI" id="CHEBI:58608"/>
        <dbReference type="ChEBI" id="CHEBI:60377"/>
        <dbReference type="EC" id="3.6.1.26"/>
    </reaction>
</comment>